<dbReference type="CDD" id="cd15870">
    <property type="entry name" value="R-SNARE_VAMP2"/>
    <property type="match status" value="1"/>
</dbReference>
<dbReference type="Proteomes" id="UP000694408">
    <property type="component" value="Unplaced"/>
</dbReference>
<dbReference type="InterPro" id="IPR016444">
    <property type="entry name" value="Synaptobrevin/VAMP"/>
</dbReference>
<organism evidence="6 7">
    <name type="scientific">Junco hyemalis</name>
    <name type="common">Dark-eyed junco</name>
    <dbReference type="NCBI Taxonomy" id="40217"/>
    <lineage>
        <taxon>Eukaryota</taxon>
        <taxon>Metazoa</taxon>
        <taxon>Chordata</taxon>
        <taxon>Craniata</taxon>
        <taxon>Vertebrata</taxon>
        <taxon>Euteleostomi</taxon>
        <taxon>Archelosauria</taxon>
        <taxon>Archosauria</taxon>
        <taxon>Dinosauria</taxon>
        <taxon>Saurischia</taxon>
        <taxon>Theropoda</taxon>
        <taxon>Coelurosauria</taxon>
        <taxon>Aves</taxon>
        <taxon>Neognathae</taxon>
        <taxon>Neoaves</taxon>
        <taxon>Telluraves</taxon>
        <taxon>Australaves</taxon>
        <taxon>Passeriformes</taxon>
        <taxon>Passerellidae</taxon>
        <taxon>Junco</taxon>
    </lineage>
</organism>
<dbReference type="PROSITE" id="PS50892">
    <property type="entry name" value="V_SNARE"/>
    <property type="match status" value="1"/>
</dbReference>
<comment type="subcellular location">
    <subcellularLocation>
        <location evidence="2">Endomembrane system</location>
        <topology evidence="2">Single-pass type IV membrane protein</topology>
    </subcellularLocation>
</comment>
<dbReference type="PROSITE" id="PS00417">
    <property type="entry name" value="SYNAPTOBREVIN"/>
    <property type="match status" value="1"/>
</dbReference>
<keyword evidence="3" id="KW-0175">Coiled coil</keyword>
<dbReference type="GO" id="GO:0012505">
    <property type="term" value="C:endomembrane system"/>
    <property type="evidence" value="ECO:0007669"/>
    <property type="project" value="UniProtKB-SubCell"/>
</dbReference>
<feature type="compositionally biased region" description="Low complexity" evidence="4">
    <location>
        <begin position="62"/>
        <end position="78"/>
    </location>
</feature>
<evidence type="ECO:0000256" key="2">
    <source>
        <dbReference type="ARBA" id="ARBA00046280"/>
    </source>
</evidence>
<dbReference type="InterPro" id="IPR042855">
    <property type="entry name" value="V_SNARE_CC"/>
</dbReference>
<dbReference type="Pfam" id="PF00957">
    <property type="entry name" value="Synaptobrevin"/>
    <property type="match status" value="1"/>
</dbReference>
<dbReference type="AlphaFoldDB" id="A0A8C5JHC4"/>
<reference evidence="6" key="1">
    <citation type="submission" date="2025-08" db="UniProtKB">
        <authorList>
            <consortium name="Ensembl"/>
        </authorList>
    </citation>
    <scope>IDENTIFICATION</scope>
</reference>
<evidence type="ECO:0000259" key="5">
    <source>
        <dbReference type="PROSITE" id="PS50892"/>
    </source>
</evidence>
<feature type="region of interest" description="Disordered" evidence="4">
    <location>
        <begin position="1"/>
        <end position="113"/>
    </location>
</feature>
<dbReference type="Gene3D" id="1.20.5.110">
    <property type="match status" value="1"/>
</dbReference>
<feature type="domain" description="V-SNARE coiled-coil homology" evidence="5">
    <location>
        <begin position="106"/>
        <end position="166"/>
    </location>
</feature>
<name>A0A8C5JHC4_JUNHY</name>
<accession>A0A8C5JHC4</accession>
<dbReference type="InterPro" id="IPR001388">
    <property type="entry name" value="Synaptobrevin-like"/>
</dbReference>
<protein>
    <submittedName>
        <fullName evidence="6">Vesicle associated membrane protein 3</fullName>
    </submittedName>
</protein>
<dbReference type="PRINTS" id="PR00219">
    <property type="entry name" value="SYNAPTOBREVN"/>
</dbReference>
<feature type="compositionally biased region" description="Pro residues" evidence="4">
    <location>
        <begin position="45"/>
        <end position="57"/>
    </location>
</feature>
<dbReference type="SUPFAM" id="SSF58038">
    <property type="entry name" value="SNARE fusion complex"/>
    <property type="match status" value="1"/>
</dbReference>
<evidence type="ECO:0000313" key="7">
    <source>
        <dbReference type="Proteomes" id="UP000694408"/>
    </source>
</evidence>
<keyword evidence="7" id="KW-1185">Reference proteome</keyword>
<evidence type="ECO:0000256" key="4">
    <source>
        <dbReference type="SAM" id="MobiDB-lite"/>
    </source>
</evidence>
<dbReference type="PANTHER" id="PTHR45701">
    <property type="entry name" value="SYNAPTOBREVIN FAMILY MEMBER"/>
    <property type="match status" value="1"/>
</dbReference>
<evidence type="ECO:0000313" key="6">
    <source>
        <dbReference type="Ensembl" id="ENSJHYP00000019242.1"/>
    </source>
</evidence>
<feature type="compositionally biased region" description="Pro residues" evidence="4">
    <location>
        <begin position="1"/>
        <end position="12"/>
    </location>
</feature>
<evidence type="ECO:0000256" key="1">
    <source>
        <dbReference type="ARBA" id="ARBA00008025"/>
    </source>
</evidence>
<proteinExistence type="inferred from homology"/>
<sequence length="241" mass="26585">MAPPQAPPPSTAPPSALTAPRPRHCSELAPGPALSRRSDLAHRPGPGPNPALSPPRARPVTRQRGAPRAVPAGPARALPRPRSRPSARMSANVPGSSNMAAGSNRRLQQTQHQVDEVVDIMRVNVDKVLERDQKLSELDDRADALQAGASQFETSAAKLKRKYWWKNCKLLPKVGFIFDVGNIDRCCCHYHHHHYCLECVFMNYKKKLNSTEGAFGNLLQPLHFKPAAFSARLLLFKANLF</sequence>
<dbReference type="GO" id="GO:0016020">
    <property type="term" value="C:membrane"/>
    <property type="evidence" value="ECO:0007669"/>
    <property type="project" value="InterPro"/>
</dbReference>
<evidence type="ECO:0000256" key="3">
    <source>
        <dbReference type="PROSITE-ProRule" id="PRU00290"/>
    </source>
</evidence>
<feature type="compositionally biased region" description="Polar residues" evidence="4">
    <location>
        <begin position="93"/>
        <end position="112"/>
    </location>
</feature>
<reference evidence="6" key="2">
    <citation type="submission" date="2025-09" db="UniProtKB">
        <authorList>
            <consortium name="Ensembl"/>
        </authorList>
    </citation>
    <scope>IDENTIFICATION</scope>
</reference>
<dbReference type="GO" id="GO:0016192">
    <property type="term" value="P:vesicle-mediated transport"/>
    <property type="evidence" value="ECO:0007669"/>
    <property type="project" value="InterPro"/>
</dbReference>
<comment type="similarity">
    <text evidence="1">Belongs to the synaptobrevin family.</text>
</comment>
<dbReference type="Ensembl" id="ENSJHYT00000023195.1">
    <property type="protein sequence ID" value="ENSJHYP00000019242.1"/>
    <property type="gene ID" value="ENSJHYG00000014627.1"/>
</dbReference>